<dbReference type="Proteomes" id="UP000660729">
    <property type="component" value="Unassembled WGS sequence"/>
</dbReference>
<comment type="caution">
    <text evidence="2">The sequence shown here is derived from an EMBL/GenBank/DDBJ whole genome shotgun (WGS) entry which is preliminary data.</text>
</comment>
<dbReference type="Pfam" id="PF11709">
    <property type="entry name" value="Mit_ribos_Mrp51"/>
    <property type="match status" value="1"/>
</dbReference>
<evidence type="ECO:0000313" key="3">
    <source>
        <dbReference type="Proteomes" id="UP000660729"/>
    </source>
</evidence>
<organism evidence="2 3">
    <name type="scientific">Pseudocercospora fuligena</name>
    <dbReference type="NCBI Taxonomy" id="685502"/>
    <lineage>
        <taxon>Eukaryota</taxon>
        <taxon>Fungi</taxon>
        <taxon>Dikarya</taxon>
        <taxon>Ascomycota</taxon>
        <taxon>Pezizomycotina</taxon>
        <taxon>Dothideomycetes</taxon>
        <taxon>Dothideomycetidae</taxon>
        <taxon>Mycosphaerellales</taxon>
        <taxon>Mycosphaerellaceae</taxon>
        <taxon>Pseudocercospora</taxon>
    </lineage>
</organism>
<dbReference type="GO" id="GO:0070124">
    <property type="term" value="P:mitochondrial translational initiation"/>
    <property type="evidence" value="ECO:0007669"/>
    <property type="project" value="TreeGrafter"/>
</dbReference>
<dbReference type="GO" id="GO:0003735">
    <property type="term" value="F:structural constituent of ribosome"/>
    <property type="evidence" value="ECO:0007669"/>
    <property type="project" value="TreeGrafter"/>
</dbReference>
<proteinExistence type="predicted"/>
<dbReference type="OrthoDB" id="3913595at2759"/>
<evidence type="ECO:0000313" key="2">
    <source>
        <dbReference type="EMBL" id="KAF7198358.1"/>
    </source>
</evidence>
<protein>
    <submittedName>
        <fullName evidence="2">37S ribosomal protein mrp51, mitochondrial</fullName>
    </submittedName>
</protein>
<sequence>MSKSLHSPTARLLQSSRLFSLPRPLPSPALDNGSAAGQYRNSDSATLPYPVYQSITTPAPAEFRGDWGLKRAIPKKKLLATTHSNTSVIRVRAQDSWEHITDFESAGDHVQTERKWKQIGIPLVIKEPRSTYSNERGAPQSVYDENVDNTDRDVLNNTLASGPTDRKGRPIPALQSQAKQRWKYDGPWIPGMDQGEFEDYITRRLSKRKAEFRQFVIKRILERRIHDEERINREMGLGRTLKAERIQELREEVEANYETEEKKMRDDHVVQNLGSEMTAAICDFLDLPGIRMTGATSSAKTDGLRSMVADFVSDAGPPSTHPGAGLSHIRSNAFMENHPYWGPQAHRSPVKARVIHPRTSVTVNDFQAKLGVAGVVANDPISASYNPAVRAHLPGYTEEEKELHYLEADRMTHVLDENLPGGNKIWVQPETASIDENGRIQLQVSRGDKEAIAVKNDEVEQIHEARSASFVGAGYVPRGGPGGAANYGYSLPDTRPQQNRQPRSRVGGFDAELGRAPQQGRMSDEDAAAKIRDLLSGASGKR</sequence>
<dbReference type="GO" id="GO:0005763">
    <property type="term" value="C:mitochondrial small ribosomal subunit"/>
    <property type="evidence" value="ECO:0007669"/>
    <property type="project" value="TreeGrafter"/>
</dbReference>
<dbReference type="EMBL" id="JABCIY010000001">
    <property type="protein sequence ID" value="KAF7198358.1"/>
    <property type="molecule type" value="Genomic_DNA"/>
</dbReference>
<dbReference type="InterPro" id="IPR016712">
    <property type="entry name" value="Rbsml_bS1m-like"/>
</dbReference>
<keyword evidence="3" id="KW-1185">Reference proteome</keyword>
<dbReference type="PANTHER" id="PTHR28058:SF1">
    <property type="entry name" value="SMALL RIBOSOMAL SUBUNIT PROTEIN BS1M"/>
    <property type="match status" value="1"/>
</dbReference>
<evidence type="ECO:0000256" key="1">
    <source>
        <dbReference type="SAM" id="MobiDB-lite"/>
    </source>
</evidence>
<dbReference type="AlphaFoldDB" id="A0A8H6VN16"/>
<keyword evidence="2" id="KW-0689">Ribosomal protein</keyword>
<accession>A0A8H6VN16</accession>
<name>A0A8H6VN16_9PEZI</name>
<keyword evidence="2" id="KW-0687">Ribonucleoprotein</keyword>
<reference evidence="2" key="1">
    <citation type="submission" date="2020-04" db="EMBL/GenBank/DDBJ databases">
        <title>Draft genome resource of the tomato pathogen Pseudocercospora fuligena.</title>
        <authorList>
            <person name="Zaccaron A."/>
        </authorList>
    </citation>
    <scope>NUCLEOTIDE SEQUENCE</scope>
    <source>
        <strain evidence="2">PF001</strain>
    </source>
</reference>
<dbReference type="PANTHER" id="PTHR28058">
    <property type="entry name" value="37S RIBOSOMAL PROTEIN MRP51, MITOCHONDRIAL"/>
    <property type="match status" value="1"/>
</dbReference>
<feature type="region of interest" description="Disordered" evidence="1">
    <location>
        <begin position="131"/>
        <end position="178"/>
    </location>
</feature>
<feature type="region of interest" description="Disordered" evidence="1">
    <location>
        <begin position="485"/>
        <end position="527"/>
    </location>
</feature>
<gene>
    <name evidence="2" type="ORF">HII31_00097</name>
</gene>